<dbReference type="InterPro" id="IPR015816">
    <property type="entry name" value="Vitellinogen_b-sht_N"/>
</dbReference>
<evidence type="ECO:0008006" key="3">
    <source>
        <dbReference type="Google" id="ProtNLM"/>
    </source>
</evidence>
<organism evidence="1 2">
    <name type="scientific">Timema podura</name>
    <name type="common">Walking stick</name>
    <dbReference type="NCBI Taxonomy" id="61482"/>
    <lineage>
        <taxon>Eukaryota</taxon>
        <taxon>Metazoa</taxon>
        <taxon>Ecdysozoa</taxon>
        <taxon>Arthropoda</taxon>
        <taxon>Hexapoda</taxon>
        <taxon>Insecta</taxon>
        <taxon>Pterygota</taxon>
        <taxon>Neoptera</taxon>
        <taxon>Polyneoptera</taxon>
        <taxon>Phasmatodea</taxon>
        <taxon>Timematodea</taxon>
        <taxon>Timematoidea</taxon>
        <taxon>Timematidae</taxon>
        <taxon>Timema</taxon>
    </lineage>
</organism>
<evidence type="ECO:0000313" key="1">
    <source>
        <dbReference type="EMBL" id="CAG2067141.1"/>
    </source>
</evidence>
<keyword evidence="2" id="KW-1185">Reference proteome</keyword>
<dbReference type="Gene3D" id="2.30.230.10">
    <property type="entry name" value="Lipovitellin, beta-sheet shell regions, chain A"/>
    <property type="match status" value="1"/>
</dbReference>
<gene>
    <name evidence="1" type="ORF">TPAB3V08_LOCUS14084</name>
</gene>
<reference evidence="1" key="1">
    <citation type="submission" date="2021-03" db="EMBL/GenBank/DDBJ databases">
        <authorList>
            <person name="Tran Van P."/>
        </authorList>
    </citation>
    <scope>NUCLEOTIDE SEQUENCE</scope>
</reference>
<sequence>MKRSPPPLPPTPPDLFLEPLGLGDPILGTSARGAERFQCSSSCKAGSKFQYEPGVSYLFQYRASTASSVSGTSVEEESRHLVSATAVISVLSACELSLEVRNPRGPVWVLEDSSWSDS</sequence>
<proteinExistence type="predicted"/>
<protein>
    <recommendedName>
        <fullName evidence="3">REJ domain-containing protein</fullName>
    </recommendedName>
</protein>
<evidence type="ECO:0000313" key="2">
    <source>
        <dbReference type="Proteomes" id="UP001153148"/>
    </source>
</evidence>
<comment type="caution">
    <text evidence="1">The sequence shown here is derived from an EMBL/GenBank/DDBJ whole genome shotgun (WGS) entry which is preliminary data.</text>
</comment>
<name>A0ABN7PH88_TIMPD</name>
<accession>A0ABN7PH88</accession>
<dbReference type="EMBL" id="CAJPIN010063928">
    <property type="protein sequence ID" value="CAG2067141.1"/>
    <property type="molecule type" value="Genomic_DNA"/>
</dbReference>
<dbReference type="Proteomes" id="UP001153148">
    <property type="component" value="Unassembled WGS sequence"/>
</dbReference>